<dbReference type="KEGG" id="mpi:Mpet_2693"/>
<proteinExistence type="predicted"/>
<evidence type="ECO:0000313" key="8">
    <source>
        <dbReference type="EMBL" id="ADN37436.1"/>
    </source>
</evidence>
<feature type="transmembrane region" description="Helical" evidence="7">
    <location>
        <begin position="332"/>
        <end position="354"/>
    </location>
</feature>
<feature type="transmembrane region" description="Helical" evidence="7">
    <location>
        <begin position="151"/>
        <end position="171"/>
    </location>
</feature>
<feature type="transmembrane region" description="Helical" evidence="7">
    <location>
        <begin position="183"/>
        <end position="201"/>
    </location>
</feature>
<dbReference type="NCBIfam" id="TIGR00797">
    <property type="entry name" value="matE"/>
    <property type="match status" value="1"/>
</dbReference>
<evidence type="ECO:0000256" key="3">
    <source>
        <dbReference type="ARBA" id="ARBA00022475"/>
    </source>
</evidence>
<feature type="transmembrane region" description="Helical" evidence="7">
    <location>
        <begin position="436"/>
        <end position="456"/>
    </location>
</feature>
<dbReference type="GeneID" id="9745188"/>
<keyword evidence="3" id="KW-1003">Cell membrane</keyword>
<evidence type="ECO:0000313" key="9">
    <source>
        <dbReference type="Proteomes" id="UP000006565"/>
    </source>
</evidence>
<evidence type="ECO:0000256" key="1">
    <source>
        <dbReference type="ARBA" id="ARBA00004651"/>
    </source>
</evidence>
<keyword evidence="5 7" id="KW-1133">Transmembrane helix</keyword>
<feature type="transmembrane region" description="Helical" evidence="7">
    <location>
        <begin position="297"/>
        <end position="320"/>
    </location>
</feature>
<feature type="transmembrane region" description="Helical" evidence="7">
    <location>
        <begin position="37"/>
        <end position="59"/>
    </location>
</feature>
<keyword evidence="2" id="KW-0813">Transport</keyword>
<reference evidence="8 9" key="1">
    <citation type="journal article" date="2010" name="Stand. Genomic Sci.">
        <title>Complete genome sequence of Methanoplanus petrolearius type strain (SEBR 4847).</title>
        <authorList>
            <person name="Brambilla E."/>
            <person name="Djao O.D."/>
            <person name="Daligault H."/>
            <person name="Lapidus A."/>
            <person name="Lucas S."/>
            <person name="Hammon N."/>
            <person name="Nolan M."/>
            <person name="Tice H."/>
            <person name="Cheng J.F."/>
            <person name="Han C."/>
            <person name="Tapia R."/>
            <person name="Goodwin L."/>
            <person name="Pitluck S."/>
            <person name="Liolios K."/>
            <person name="Ivanova N."/>
            <person name="Mavromatis K."/>
            <person name="Mikhailova N."/>
            <person name="Pati A."/>
            <person name="Chen A."/>
            <person name="Palaniappan K."/>
            <person name="Land M."/>
            <person name="Hauser L."/>
            <person name="Chang Y.J."/>
            <person name="Jeffries C.D."/>
            <person name="Rohde M."/>
            <person name="Spring S."/>
            <person name="Sikorski J."/>
            <person name="Goker M."/>
            <person name="Woyke T."/>
            <person name="Bristow J."/>
            <person name="Eisen J.A."/>
            <person name="Markowitz V."/>
            <person name="Hugenholtz P."/>
            <person name="Kyrpides N.C."/>
            <person name="Klenk H.P."/>
        </authorList>
    </citation>
    <scope>NUCLEOTIDE SEQUENCE [LARGE SCALE GENOMIC DNA]</scope>
    <source>
        <strain evidence="9">DSM 11571 / OCM 486 / SEBR 4847</strain>
    </source>
</reference>
<evidence type="ECO:0000256" key="4">
    <source>
        <dbReference type="ARBA" id="ARBA00022692"/>
    </source>
</evidence>
<dbReference type="HOGENOM" id="CLU_012893_0_1_2"/>
<dbReference type="InterPro" id="IPR002528">
    <property type="entry name" value="MATE_fam"/>
</dbReference>
<evidence type="ECO:0000256" key="5">
    <source>
        <dbReference type="ARBA" id="ARBA00022989"/>
    </source>
</evidence>
<dbReference type="Proteomes" id="UP000006565">
    <property type="component" value="Chromosome"/>
</dbReference>
<dbReference type="STRING" id="679926.Mpet_2693"/>
<keyword evidence="4 7" id="KW-0812">Transmembrane</keyword>
<protein>
    <submittedName>
        <fullName evidence="8">MATE efflux family protein</fullName>
    </submittedName>
</protein>
<keyword evidence="6 7" id="KW-0472">Membrane</keyword>
<evidence type="ECO:0000256" key="2">
    <source>
        <dbReference type="ARBA" id="ARBA00022448"/>
    </source>
</evidence>
<dbReference type="GO" id="GO:0042910">
    <property type="term" value="F:xenobiotic transmembrane transporter activity"/>
    <property type="evidence" value="ECO:0007669"/>
    <property type="project" value="InterPro"/>
</dbReference>
<sequence length="478" mass="51553">MMKDENPLSSADPREEEITKGVSILVGEPKAAIRSMAWPIFVAMFLLTMYNIVDAIWVAGISSDALAAIGFVTPVFMIVVGFGNGIGAGVTSLISRRIGSKDKKGADSAAIHSLILALVLSVVFTILLVPLAEQILLMLGAEDVIGLTLDYGSIIFYGTIFFIFSNISYSILRAEGDTKRTMYAMAISAVLNMILDPIFIYTLGMGIAGAAVATILSVAVVSLVILYWFFVKKDTYISFNFKDFTPDFGIIKGILSVGIPASLEFVIMSALMIIINWMLVIVGGTDAVAVYTTGWRVVMFAIIPLIAIATSLVAVAGAAYGGRFYSKMHESYYYSLKLGLIISLFTAAITWIFAPQITLIFTYSGESAHIAPTIIAFLQTMCFFYIFVPPGMMSGSLFQAVGKGVNSLIINLLRSLVFNAVFAWAFAFVLGLGQAGIWWGIVAGDIAGGMVGYLWASAYLRRILKYEDKAKAKATGSV</sequence>
<evidence type="ECO:0000256" key="6">
    <source>
        <dbReference type="ARBA" id="ARBA00023136"/>
    </source>
</evidence>
<dbReference type="AlphaFoldDB" id="E1RGC2"/>
<name>E1RGC2_METP4</name>
<dbReference type="PANTHER" id="PTHR43549">
    <property type="entry name" value="MULTIDRUG RESISTANCE PROTEIN YPNP-RELATED"/>
    <property type="match status" value="1"/>
</dbReference>
<dbReference type="PANTHER" id="PTHR43549:SF2">
    <property type="entry name" value="MULTIDRUG RESISTANCE PROTEIN NORM-RELATED"/>
    <property type="match status" value="1"/>
</dbReference>
<dbReference type="InterPro" id="IPR052031">
    <property type="entry name" value="Membrane_Transporter-Flippase"/>
</dbReference>
<comment type="subcellular location">
    <subcellularLocation>
        <location evidence="1">Cell membrane</location>
        <topology evidence="1">Multi-pass membrane protein</topology>
    </subcellularLocation>
</comment>
<dbReference type="GO" id="GO:0015297">
    <property type="term" value="F:antiporter activity"/>
    <property type="evidence" value="ECO:0007669"/>
    <property type="project" value="InterPro"/>
</dbReference>
<keyword evidence="9" id="KW-1185">Reference proteome</keyword>
<feature type="transmembrane region" description="Helical" evidence="7">
    <location>
        <begin position="250"/>
        <end position="277"/>
    </location>
</feature>
<dbReference type="PIRSF" id="PIRSF006603">
    <property type="entry name" value="DinF"/>
    <property type="match status" value="1"/>
</dbReference>
<feature type="transmembrane region" description="Helical" evidence="7">
    <location>
        <begin position="369"/>
        <end position="388"/>
    </location>
</feature>
<feature type="transmembrane region" description="Helical" evidence="7">
    <location>
        <begin position="207"/>
        <end position="230"/>
    </location>
</feature>
<feature type="transmembrane region" description="Helical" evidence="7">
    <location>
        <begin position="65"/>
        <end position="88"/>
    </location>
</feature>
<gene>
    <name evidence="8" type="ordered locus">Mpet_2693</name>
</gene>
<dbReference type="EMBL" id="CP002117">
    <property type="protein sequence ID" value="ADN37436.1"/>
    <property type="molecule type" value="Genomic_DNA"/>
</dbReference>
<dbReference type="RefSeq" id="WP_013330609.1">
    <property type="nucleotide sequence ID" value="NC_014507.1"/>
</dbReference>
<evidence type="ECO:0000256" key="7">
    <source>
        <dbReference type="SAM" id="Phobius"/>
    </source>
</evidence>
<dbReference type="GO" id="GO:0005886">
    <property type="term" value="C:plasma membrane"/>
    <property type="evidence" value="ECO:0007669"/>
    <property type="project" value="UniProtKB-SubCell"/>
</dbReference>
<dbReference type="eggNOG" id="arCOG01731">
    <property type="taxonomic scope" value="Archaea"/>
</dbReference>
<feature type="transmembrane region" description="Helical" evidence="7">
    <location>
        <begin position="109"/>
        <end position="131"/>
    </location>
</feature>
<organism evidence="8 9">
    <name type="scientific">Methanolacinia petrolearia (strain DSM 11571 / OCM 486 / SEBR 4847)</name>
    <name type="common">Methanoplanus petrolearius</name>
    <dbReference type="NCBI Taxonomy" id="679926"/>
    <lineage>
        <taxon>Archaea</taxon>
        <taxon>Methanobacteriati</taxon>
        <taxon>Methanobacteriota</taxon>
        <taxon>Stenosarchaea group</taxon>
        <taxon>Methanomicrobia</taxon>
        <taxon>Methanomicrobiales</taxon>
        <taxon>Methanomicrobiaceae</taxon>
        <taxon>Methanolacinia</taxon>
    </lineage>
</organism>
<dbReference type="InterPro" id="IPR048279">
    <property type="entry name" value="MdtK-like"/>
</dbReference>
<dbReference type="Pfam" id="PF01554">
    <property type="entry name" value="MatE"/>
    <property type="match status" value="2"/>
</dbReference>
<dbReference type="CDD" id="cd13147">
    <property type="entry name" value="MATE_MJ0709_like"/>
    <property type="match status" value="1"/>
</dbReference>
<accession>E1RGC2</accession>
<feature type="transmembrane region" description="Helical" evidence="7">
    <location>
        <begin position="408"/>
        <end position="430"/>
    </location>
</feature>